<feature type="domain" description="Major facilitator superfamily (MFS) profile" evidence="8">
    <location>
        <begin position="25"/>
        <end position="533"/>
    </location>
</feature>
<keyword evidence="10" id="KW-1185">Reference proteome</keyword>
<evidence type="ECO:0000256" key="2">
    <source>
        <dbReference type="ARBA" id="ARBA00022448"/>
    </source>
</evidence>
<evidence type="ECO:0000313" key="9">
    <source>
        <dbReference type="EMBL" id="GAA1804370.1"/>
    </source>
</evidence>
<dbReference type="EMBL" id="BAAAPO010000046">
    <property type="protein sequence ID" value="GAA1804370.1"/>
    <property type="molecule type" value="Genomic_DNA"/>
</dbReference>
<protein>
    <submittedName>
        <fullName evidence="9">MDR family MFS transporter</fullName>
    </submittedName>
</protein>
<dbReference type="NCBIfam" id="TIGR00711">
    <property type="entry name" value="efflux_EmrB"/>
    <property type="match status" value="1"/>
</dbReference>
<feature type="transmembrane region" description="Helical" evidence="7">
    <location>
        <begin position="184"/>
        <end position="204"/>
    </location>
</feature>
<dbReference type="PANTHER" id="PTHR23501:SF197">
    <property type="entry name" value="COMD"/>
    <property type="match status" value="1"/>
</dbReference>
<feature type="transmembrane region" description="Helical" evidence="7">
    <location>
        <begin position="376"/>
        <end position="400"/>
    </location>
</feature>
<feature type="transmembrane region" description="Helical" evidence="7">
    <location>
        <begin position="151"/>
        <end position="172"/>
    </location>
</feature>
<feature type="transmembrane region" description="Helical" evidence="7">
    <location>
        <begin position="240"/>
        <end position="264"/>
    </location>
</feature>
<dbReference type="PANTHER" id="PTHR23501">
    <property type="entry name" value="MAJOR FACILITATOR SUPERFAMILY"/>
    <property type="match status" value="1"/>
</dbReference>
<reference evidence="9 10" key="1">
    <citation type="journal article" date="2019" name="Int. J. Syst. Evol. Microbiol.">
        <title>The Global Catalogue of Microorganisms (GCM) 10K type strain sequencing project: providing services to taxonomists for standard genome sequencing and annotation.</title>
        <authorList>
            <consortium name="The Broad Institute Genomics Platform"/>
            <consortium name="The Broad Institute Genome Sequencing Center for Infectious Disease"/>
            <person name="Wu L."/>
            <person name="Ma J."/>
        </authorList>
    </citation>
    <scope>NUCLEOTIDE SEQUENCE [LARGE SCALE GENOMIC DNA]</scope>
    <source>
        <strain evidence="9 10">JCM 15592</strain>
    </source>
</reference>
<dbReference type="SUPFAM" id="SSF103473">
    <property type="entry name" value="MFS general substrate transporter"/>
    <property type="match status" value="1"/>
</dbReference>
<keyword evidence="6 7" id="KW-0472">Membrane</keyword>
<keyword evidence="5 7" id="KW-1133">Transmembrane helix</keyword>
<evidence type="ECO:0000259" key="8">
    <source>
        <dbReference type="PROSITE" id="PS50850"/>
    </source>
</evidence>
<feature type="transmembrane region" description="Helical" evidence="7">
    <location>
        <begin position="20"/>
        <end position="38"/>
    </location>
</feature>
<dbReference type="Gene3D" id="1.20.1720.10">
    <property type="entry name" value="Multidrug resistance protein D"/>
    <property type="match status" value="1"/>
</dbReference>
<keyword evidence="4 7" id="KW-0812">Transmembrane</keyword>
<organism evidence="9 10">
    <name type="scientific">Nostocoides veronense</name>
    <dbReference type="NCBI Taxonomy" id="330836"/>
    <lineage>
        <taxon>Bacteria</taxon>
        <taxon>Bacillati</taxon>
        <taxon>Actinomycetota</taxon>
        <taxon>Actinomycetes</taxon>
        <taxon>Micrococcales</taxon>
        <taxon>Intrasporangiaceae</taxon>
        <taxon>Nostocoides</taxon>
    </lineage>
</organism>
<accession>A0ABN2LZF3</accession>
<evidence type="ECO:0000256" key="5">
    <source>
        <dbReference type="ARBA" id="ARBA00022989"/>
    </source>
</evidence>
<dbReference type="InterPro" id="IPR036259">
    <property type="entry name" value="MFS_trans_sf"/>
</dbReference>
<dbReference type="RefSeq" id="WP_344087225.1">
    <property type="nucleotide sequence ID" value="NZ_BAAAPO010000046.1"/>
</dbReference>
<keyword evidence="3" id="KW-1003">Cell membrane</keyword>
<dbReference type="InterPro" id="IPR004638">
    <property type="entry name" value="EmrB-like"/>
</dbReference>
<dbReference type="CDD" id="cd17502">
    <property type="entry name" value="MFS_Azr1_MDR_like"/>
    <property type="match status" value="1"/>
</dbReference>
<keyword evidence="2" id="KW-0813">Transport</keyword>
<feature type="transmembrane region" description="Helical" evidence="7">
    <location>
        <begin position="90"/>
        <end position="109"/>
    </location>
</feature>
<feature type="transmembrane region" description="Helical" evidence="7">
    <location>
        <begin position="509"/>
        <end position="528"/>
    </location>
</feature>
<comment type="subcellular location">
    <subcellularLocation>
        <location evidence="1">Cell membrane</location>
        <topology evidence="1">Multi-pass membrane protein</topology>
    </subcellularLocation>
</comment>
<evidence type="ECO:0000313" key="10">
    <source>
        <dbReference type="Proteomes" id="UP001499938"/>
    </source>
</evidence>
<dbReference type="PROSITE" id="PS50850">
    <property type="entry name" value="MFS"/>
    <property type="match status" value="1"/>
</dbReference>
<feature type="transmembrane region" description="Helical" evidence="7">
    <location>
        <begin position="284"/>
        <end position="308"/>
    </location>
</feature>
<evidence type="ECO:0000256" key="6">
    <source>
        <dbReference type="ARBA" id="ARBA00023136"/>
    </source>
</evidence>
<evidence type="ECO:0000256" key="7">
    <source>
        <dbReference type="SAM" id="Phobius"/>
    </source>
</evidence>
<gene>
    <name evidence="9" type="ORF">GCM10009811_29940</name>
</gene>
<feature type="transmembrane region" description="Helical" evidence="7">
    <location>
        <begin position="320"/>
        <end position="338"/>
    </location>
</feature>
<dbReference type="InterPro" id="IPR011701">
    <property type="entry name" value="MFS"/>
</dbReference>
<feature type="transmembrane region" description="Helical" evidence="7">
    <location>
        <begin position="350"/>
        <end position="370"/>
    </location>
</feature>
<evidence type="ECO:0000256" key="1">
    <source>
        <dbReference type="ARBA" id="ARBA00004651"/>
    </source>
</evidence>
<feature type="transmembrane region" description="Helical" evidence="7">
    <location>
        <begin position="115"/>
        <end position="139"/>
    </location>
</feature>
<feature type="transmembrane region" description="Helical" evidence="7">
    <location>
        <begin position="216"/>
        <end position="234"/>
    </location>
</feature>
<feature type="transmembrane region" description="Helical" evidence="7">
    <location>
        <begin position="421"/>
        <end position="439"/>
    </location>
</feature>
<dbReference type="Gene3D" id="1.20.1250.20">
    <property type="entry name" value="MFS general substrate transporter like domains"/>
    <property type="match status" value="1"/>
</dbReference>
<proteinExistence type="predicted"/>
<dbReference type="Pfam" id="PF07690">
    <property type="entry name" value="MFS_1"/>
    <property type="match status" value="1"/>
</dbReference>
<comment type="caution">
    <text evidence="9">The sequence shown here is derived from an EMBL/GenBank/DDBJ whole genome shotgun (WGS) entry which is preliminary data.</text>
</comment>
<dbReference type="InterPro" id="IPR020846">
    <property type="entry name" value="MFS_dom"/>
</dbReference>
<evidence type="ECO:0000256" key="4">
    <source>
        <dbReference type="ARBA" id="ARBA00022692"/>
    </source>
</evidence>
<sequence>MSATPELTSTDVPESPLSHNQIVTIIIGLMLGMFLAALDQTIVATAIRTIADDLQGLDRQAWVTTAYLITSTIVTPLYGKLSDIYGRKPFFITAITVFVIGSVMCTFADSMTQLAAFRAVQGVGAGGLFSLALAIIGDIVPPMERAKYQGYFLAVFGTSSVLGPVIGGFFAGMTSFLGIAGWRWVFLVNVPIGIVALLVVMRTLHLRHTRLDHRIDWWGAAALSVGLVPLLLVAEQGREWGWGSTDSMICYVIGGLGVLAFLTIERWMGDEALLPIRLFTNKTIGISSIASTVLGIALFGGIACLPLYLQIVKGSSPTEAGLQLLPLTLGIMSGSIISGQTISRTGRYRVFLRLGAPLIAVALFIFHYIAWDTPMWQIMIVSTLFGLGMGFMMQPLMLAVQSAAERRDMGIATASATFTRQIGGTLGTAVFLSILFSLLPDKIASSLTAAQGTAEFRAALADPANAEFVASLKSGAAGEGIMKDSSFLTSLDPRLAKPFLQGFAESMDHVFLVASLVMAVGAVITWMIPQIDLRRPAPGEAPVLAERHPPR</sequence>
<name>A0ABN2LZF3_9MICO</name>
<evidence type="ECO:0000256" key="3">
    <source>
        <dbReference type="ARBA" id="ARBA00022475"/>
    </source>
</evidence>
<dbReference type="Proteomes" id="UP001499938">
    <property type="component" value="Unassembled WGS sequence"/>
</dbReference>